<keyword evidence="2" id="KW-0812">Transmembrane</keyword>
<dbReference type="AlphaFoldDB" id="A0AAW1NCX6"/>
<feature type="compositionally biased region" description="Acidic residues" evidence="1">
    <location>
        <begin position="463"/>
        <end position="473"/>
    </location>
</feature>
<feature type="compositionally biased region" description="Acidic residues" evidence="1">
    <location>
        <begin position="213"/>
        <end position="257"/>
    </location>
</feature>
<protein>
    <recommendedName>
        <fullName evidence="3">DUF4773 domain-containing protein</fullName>
    </recommendedName>
</protein>
<organism evidence="4 5">
    <name type="scientific">Popillia japonica</name>
    <name type="common">Japanese beetle</name>
    <dbReference type="NCBI Taxonomy" id="7064"/>
    <lineage>
        <taxon>Eukaryota</taxon>
        <taxon>Metazoa</taxon>
        <taxon>Ecdysozoa</taxon>
        <taxon>Arthropoda</taxon>
        <taxon>Hexapoda</taxon>
        <taxon>Insecta</taxon>
        <taxon>Pterygota</taxon>
        <taxon>Neoptera</taxon>
        <taxon>Endopterygota</taxon>
        <taxon>Coleoptera</taxon>
        <taxon>Polyphaga</taxon>
        <taxon>Scarabaeiformia</taxon>
        <taxon>Scarabaeidae</taxon>
        <taxon>Rutelinae</taxon>
        <taxon>Popillia</taxon>
    </lineage>
</organism>
<evidence type="ECO:0000313" key="4">
    <source>
        <dbReference type="EMBL" id="KAK9758599.1"/>
    </source>
</evidence>
<feature type="region of interest" description="Disordered" evidence="1">
    <location>
        <begin position="274"/>
        <end position="295"/>
    </location>
</feature>
<reference evidence="4 5" key="1">
    <citation type="journal article" date="2024" name="BMC Genomics">
        <title>De novo assembly and annotation of Popillia japonica's genome with initial clues to its potential as an invasive pest.</title>
        <authorList>
            <person name="Cucini C."/>
            <person name="Boschi S."/>
            <person name="Funari R."/>
            <person name="Cardaioli E."/>
            <person name="Iannotti N."/>
            <person name="Marturano G."/>
            <person name="Paoli F."/>
            <person name="Bruttini M."/>
            <person name="Carapelli A."/>
            <person name="Frati F."/>
            <person name="Nardi F."/>
        </authorList>
    </citation>
    <scope>NUCLEOTIDE SEQUENCE [LARGE SCALE GENOMIC DNA]</scope>
    <source>
        <strain evidence="4">DMR45628</strain>
    </source>
</reference>
<dbReference type="Pfam" id="PF15998">
    <property type="entry name" value="DUF4773"/>
    <property type="match status" value="1"/>
</dbReference>
<evidence type="ECO:0000259" key="3">
    <source>
        <dbReference type="Pfam" id="PF15998"/>
    </source>
</evidence>
<feature type="region of interest" description="Disordered" evidence="1">
    <location>
        <begin position="205"/>
        <end position="257"/>
    </location>
</feature>
<feature type="compositionally biased region" description="Polar residues" evidence="1">
    <location>
        <begin position="416"/>
        <end position="449"/>
    </location>
</feature>
<gene>
    <name evidence="4" type="ORF">QE152_g349</name>
</gene>
<keyword evidence="2" id="KW-0472">Membrane</keyword>
<feature type="region of interest" description="Disordered" evidence="1">
    <location>
        <begin position="416"/>
        <end position="620"/>
    </location>
</feature>
<evidence type="ECO:0000313" key="5">
    <source>
        <dbReference type="Proteomes" id="UP001458880"/>
    </source>
</evidence>
<dbReference type="EMBL" id="JASPKY010000003">
    <property type="protein sequence ID" value="KAK9758599.1"/>
    <property type="molecule type" value="Genomic_DNA"/>
</dbReference>
<dbReference type="InterPro" id="IPR016024">
    <property type="entry name" value="ARM-type_fold"/>
</dbReference>
<feature type="compositionally biased region" description="Basic and acidic residues" evidence="1">
    <location>
        <begin position="514"/>
        <end position="543"/>
    </location>
</feature>
<dbReference type="InterPro" id="IPR031941">
    <property type="entry name" value="DUF4773"/>
</dbReference>
<evidence type="ECO:0000256" key="2">
    <source>
        <dbReference type="SAM" id="Phobius"/>
    </source>
</evidence>
<accession>A0AAW1NCX6</accession>
<comment type="caution">
    <text evidence="4">The sequence shown here is derived from an EMBL/GenBank/DDBJ whole genome shotgun (WGS) entry which is preliminary data.</text>
</comment>
<dbReference type="PANTHER" id="PTHR36299">
    <property type="entry name" value="AGAP008005-PA"/>
    <property type="match status" value="1"/>
</dbReference>
<feature type="compositionally biased region" description="Acidic residues" evidence="1">
    <location>
        <begin position="575"/>
        <end position="601"/>
    </location>
</feature>
<dbReference type="PANTHER" id="PTHR36299:SF3">
    <property type="entry name" value="FI03431P"/>
    <property type="match status" value="1"/>
</dbReference>
<name>A0AAW1NCX6_POPJA</name>
<keyword evidence="5" id="KW-1185">Reference proteome</keyword>
<keyword evidence="2" id="KW-1133">Transmembrane helix</keyword>
<dbReference type="Proteomes" id="UP001458880">
    <property type="component" value="Unassembled WGS sequence"/>
</dbReference>
<feature type="transmembrane region" description="Helical" evidence="2">
    <location>
        <begin position="37"/>
        <end position="56"/>
    </location>
</feature>
<evidence type="ECO:0000256" key="1">
    <source>
        <dbReference type="SAM" id="MobiDB-lite"/>
    </source>
</evidence>
<feature type="compositionally biased region" description="Acidic residues" evidence="1">
    <location>
        <begin position="484"/>
        <end position="513"/>
    </location>
</feature>
<feature type="domain" description="DUF4773" evidence="3">
    <location>
        <begin position="86"/>
        <end position="201"/>
    </location>
</feature>
<proteinExistence type="predicted"/>
<dbReference type="SUPFAM" id="SSF48371">
    <property type="entry name" value="ARM repeat"/>
    <property type="match status" value="1"/>
</dbReference>
<sequence>MHSTDIFDTLRSLAAIEWIYISVASNLNGRSKMRLSFIFELLLIFVFLAFAASRVIDSKGTHNSRRKTLTKKHNHKVRQEDNINRYCSCNTKLCNCCREFNVPVVALKGPGCASLQYLSGDKLAISMSFGDRVLTNTTVNSRKPRPICMPLPGGVSKFCGRVYNIGRQGEDFNACLGLELKALKDVEAALRVSCFKFGPQGLRVQPAQPLPAVEDDNDDDDDDDDDDYDDEDDFDFDDDDDDDDDDEDDDNDVEAADYESFSLLDGDFIDGLFTSEDDEGDNRPIKKTSTTTKAPLRRVTKKPARRVTQKPLNNRKATRKPSIATTTTTAPKVTKAETPAILVTSEEPVLSVLPEFVIPITNMTINEIPDSTSGDDTTISEEDAVMQPVSEQTNSPVTKIEITEVVTSALNVEVTTQTEGNSELAQSTTEADSQPVVTEDTNGEAQDVSTVGDEKIATTEVGLSDDDEDENEEPVQSFIIKNDDENEDEEDDSDESDPISEVVEDVLGVEEEDTKEKKKDENKVEKITAEKDEKESAESKDVVDDIIDGTVDMMSFTDDSDEDSSSKTKAGNKEESDEDDLLEDDEDDEDDDDEDEDDDDDEARKAKASGHTRRNQDNKRLSRDMWLDRLHW</sequence>